<accession>A0AA35KFI9</accession>
<dbReference type="Gene3D" id="1.10.555.10">
    <property type="entry name" value="Rho GTPase activation protein"/>
    <property type="match status" value="1"/>
</dbReference>
<gene>
    <name evidence="2" type="ORF">PODLI_1B021189</name>
</gene>
<dbReference type="GO" id="GO:0007165">
    <property type="term" value="P:signal transduction"/>
    <property type="evidence" value="ECO:0007669"/>
    <property type="project" value="InterPro"/>
</dbReference>
<dbReference type="SUPFAM" id="SSF48350">
    <property type="entry name" value="GTPase activation domain, GAP"/>
    <property type="match status" value="1"/>
</dbReference>
<dbReference type="EMBL" id="OX395131">
    <property type="protein sequence ID" value="CAI5777260.1"/>
    <property type="molecule type" value="Genomic_DNA"/>
</dbReference>
<feature type="non-terminal residue" evidence="2">
    <location>
        <position position="66"/>
    </location>
</feature>
<reference evidence="2" key="1">
    <citation type="submission" date="2022-12" db="EMBL/GenBank/DDBJ databases">
        <authorList>
            <person name="Alioto T."/>
            <person name="Alioto T."/>
            <person name="Gomez Garrido J."/>
        </authorList>
    </citation>
    <scope>NUCLEOTIDE SEQUENCE</scope>
</reference>
<organism evidence="2 3">
    <name type="scientific">Podarcis lilfordi</name>
    <name type="common">Lilford's wall lizard</name>
    <dbReference type="NCBI Taxonomy" id="74358"/>
    <lineage>
        <taxon>Eukaryota</taxon>
        <taxon>Metazoa</taxon>
        <taxon>Chordata</taxon>
        <taxon>Craniata</taxon>
        <taxon>Vertebrata</taxon>
        <taxon>Euteleostomi</taxon>
        <taxon>Lepidosauria</taxon>
        <taxon>Squamata</taxon>
        <taxon>Bifurcata</taxon>
        <taxon>Unidentata</taxon>
        <taxon>Episquamata</taxon>
        <taxon>Laterata</taxon>
        <taxon>Lacertibaenia</taxon>
        <taxon>Lacertidae</taxon>
        <taxon>Podarcis</taxon>
    </lineage>
</organism>
<evidence type="ECO:0000313" key="2">
    <source>
        <dbReference type="EMBL" id="CAI5777260.1"/>
    </source>
</evidence>
<feature type="non-terminal residue" evidence="2">
    <location>
        <position position="1"/>
    </location>
</feature>
<protein>
    <submittedName>
        <fullName evidence="2">Phosphatidylinositol 3-kinase regulatory subunit gamma isoform X1</fullName>
    </submittedName>
</protein>
<keyword evidence="3" id="KW-1185">Reference proteome</keyword>
<dbReference type="InterPro" id="IPR000198">
    <property type="entry name" value="RhoGAP_dom"/>
</dbReference>
<dbReference type="Pfam" id="PF00620">
    <property type="entry name" value="RhoGAP"/>
    <property type="match status" value="1"/>
</dbReference>
<evidence type="ECO:0000313" key="3">
    <source>
        <dbReference type="Proteomes" id="UP001178461"/>
    </source>
</evidence>
<feature type="domain" description="Rho-GAP" evidence="1">
    <location>
        <begin position="1"/>
        <end position="66"/>
    </location>
</feature>
<dbReference type="Proteomes" id="UP001178461">
    <property type="component" value="Chromosome 6"/>
</dbReference>
<dbReference type="InterPro" id="IPR008936">
    <property type="entry name" value="Rho_GTPase_activation_prot"/>
</dbReference>
<name>A0AA35KFI9_9SAUR</name>
<evidence type="ECO:0000259" key="1">
    <source>
        <dbReference type="PROSITE" id="PS50238"/>
    </source>
</evidence>
<proteinExistence type="predicted"/>
<dbReference type="PROSITE" id="PS50238">
    <property type="entry name" value="RHOGAP"/>
    <property type="match status" value="1"/>
</dbReference>
<dbReference type="AlphaFoldDB" id="A0AA35KFI9"/>
<sequence length="66" mass="7656">TQSPEECGQQIKLILESPRLPQWHRLLLQHLTRHFCKLCQNGSKNHFTPRMLGEAFSDVLFKPSPS</sequence>